<gene>
    <name evidence="2" type="ORF">EGI31_21870</name>
</gene>
<protein>
    <submittedName>
        <fullName evidence="2">Acetylxylan esterase</fullName>
    </submittedName>
</protein>
<dbReference type="RefSeq" id="WP_255039308.1">
    <property type="nucleotide sequence ID" value="NZ_RJUF01000185.1"/>
</dbReference>
<feature type="signal peptide" evidence="1">
    <location>
        <begin position="1"/>
        <end position="16"/>
    </location>
</feature>
<dbReference type="PROSITE" id="PS51257">
    <property type="entry name" value="PROKAR_LIPOPROTEIN"/>
    <property type="match status" value="1"/>
</dbReference>
<proteinExistence type="predicted"/>
<sequence length="244" mass="27272">MSISLKQLLITTSVAALLGTALQGCNSTKPKINSTVAKSDTTRSIAPFFVKATNKVKTPDNDGFIQRWMLLEPINKPNRGNTVFTDSYLRENFTKEYFPNQFAIMPTDGEKVKAGEQELTWHALESTNFNVKLYCFAYGLRKQVYGVLFWGVTVIDSPREMKNVRLAVGSNSASMWWLNGKEAALLSGDRRMVMDDVVSNRLTLNKGRNILRGAIINGPGMSDFCVRFLDENGQPIKDLSITCE</sequence>
<dbReference type="AlphaFoldDB" id="A0AAE3KV27"/>
<keyword evidence="3" id="KW-1185">Reference proteome</keyword>
<accession>A0AAE3KV27</accession>
<keyword evidence="1" id="KW-0732">Signal</keyword>
<name>A0AAE3KV27_9BACT</name>
<reference evidence="2 3" key="1">
    <citation type="submission" date="2018-11" db="EMBL/GenBank/DDBJ databases">
        <title>Novel bacteria species description.</title>
        <authorList>
            <person name="Han J.-H."/>
        </authorList>
    </citation>
    <scope>NUCLEOTIDE SEQUENCE [LARGE SCALE GENOMIC DNA]</scope>
    <source>
        <strain evidence="2 3">KCTC23259</strain>
    </source>
</reference>
<comment type="caution">
    <text evidence="2">The sequence shown here is derived from an EMBL/GenBank/DDBJ whole genome shotgun (WGS) entry which is preliminary data.</text>
</comment>
<evidence type="ECO:0000313" key="2">
    <source>
        <dbReference type="EMBL" id="MCP9765593.1"/>
    </source>
</evidence>
<dbReference type="Proteomes" id="UP001204144">
    <property type="component" value="Unassembled WGS sequence"/>
</dbReference>
<evidence type="ECO:0000313" key="3">
    <source>
        <dbReference type="Proteomes" id="UP001204144"/>
    </source>
</evidence>
<evidence type="ECO:0000256" key="1">
    <source>
        <dbReference type="SAM" id="SignalP"/>
    </source>
</evidence>
<dbReference type="EMBL" id="RJUF01000185">
    <property type="protein sequence ID" value="MCP9765593.1"/>
    <property type="molecule type" value="Genomic_DNA"/>
</dbReference>
<feature type="chain" id="PRO_5042111174" evidence="1">
    <location>
        <begin position="17"/>
        <end position="244"/>
    </location>
</feature>
<organism evidence="2 3">
    <name type="scientific">Lacihabitans soyangensis</name>
    <dbReference type="NCBI Taxonomy" id="869394"/>
    <lineage>
        <taxon>Bacteria</taxon>
        <taxon>Pseudomonadati</taxon>
        <taxon>Bacteroidota</taxon>
        <taxon>Cytophagia</taxon>
        <taxon>Cytophagales</taxon>
        <taxon>Leadbetterellaceae</taxon>
        <taxon>Lacihabitans</taxon>
    </lineage>
</organism>